<evidence type="ECO:0000313" key="2">
    <source>
        <dbReference type="Ensembl" id="ENSGGOP00000029757.1"/>
    </source>
</evidence>
<name>A0A2I2Y4E5_GORGO</name>
<organism evidence="2 3">
    <name type="scientific">Gorilla gorilla gorilla</name>
    <name type="common">Western lowland gorilla</name>
    <dbReference type="NCBI Taxonomy" id="9595"/>
    <lineage>
        <taxon>Eukaryota</taxon>
        <taxon>Metazoa</taxon>
        <taxon>Chordata</taxon>
        <taxon>Craniata</taxon>
        <taxon>Vertebrata</taxon>
        <taxon>Euteleostomi</taxon>
        <taxon>Mammalia</taxon>
        <taxon>Eutheria</taxon>
        <taxon>Euarchontoglires</taxon>
        <taxon>Primates</taxon>
        <taxon>Haplorrhini</taxon>
        <taxon>Catarrhini</taxon>
        <taxon>Hominidae</taxon>
        <taxon>Gorilla</taxon>
    </lineage>
</organism>
<evidence type="ECO:0000313" key="3">
    <source>
        <dbReference type="Proteomes" id="UP000001519"/>
    </source>
</evidence>
<dbReference type="GeneTree" id="ENSGT00910000146771"/>
<dbReference type="InParanoid" id="A0A2I2Y4E5"/>
<sequence>MSLGRCFHRLSFPQVFWNLSLELAESGRRGRGILPPFLGGAALQGESELTDSVTEEGKGVRRQSRQSPNSFVFLQPSADPGAPEALPPSLEHASN</sequence>
<dbReference type="OMA" id="PQVFWNL"/>
<reference evidence="2" key="3">
    <citation type="submission" date="2025-08" db="UniProtKB">
        <authorList>
            <consortium name="Ensembl"/>
        </authorList>
    </citation>
    <scope>IDENTIFICATION</scope>
</reference>
<accession>A0A2I2Y4E5</accession>
<dbReference type="EMBL" id="CABD030006405">
    <property type="status" value="NOT_ANNOTATED_CDS"/>
    <property type="molecule type" value="Genomic_DNA"/>
</dbReference>
<keyword evidence="3" id="KW-1185">Reference proteome</keyword>
<feature type="region of interest" description="Disordered" evidence="1">
    <location>
        <begin position="48"/>
        <end position="95"/>
    </location>
</feature>
<reference evidence="3" key="1">
    <citation type="submission" date="2011-05" db="EMBL/GenBank/DDBJ databases">
        <title>Insights into the evolution of the great apes provided by the gorilla genome.</title>
        <authorList>
            <person name="Scally A."/>
        </authorList>
    </citation>
    <scope>NUCLEOTIDE SEQUENCE [LARGE SCALE GENOMIC DNA]</scope>
</reference>
<protein>
    <submittedName>
        <fullName evidence="2">Uncharacterized protein</fullName>
    </submittedName>
</protein>
<dbReference type="Bgee" id="ENSGGOG00000039380">
    <property type="expression patterns" value="Expressed in prefrontal cortex and 5 other cell types or tissues"/>
</dbReference>
<proteinExistence type="predicted"/>
<evidence type="ECO:0000256" key="1">
    <source>
        <dbReference type="SAM" id="MobiDB-lite"/>
    </source>
</evidence>
<reference evidence="2 3" key="2">
    <citation type="journal article" date="2012" name="Nature">
        <title>Insights into hominid evolution from the gorilla genome sequence.</title>
        <authorList>
            <person name="Scally A."/>
            <person name="Dutheil J.Y."/>
            <person name="Hillier L.W."/>
            <person name="Jordan G.E."/>
            <person name="Goodhead I."/>
            <person name="Herrero J."/>
            <person name="Hobolth A."/>
            <person name="Lappalainen T."/>
            <person name="Mailund T."/>
            <person name="Marques-Bonet T."/>
            <person name="McCarthy S."/>
            <person name="Montgomery S.H."/>
            <person name="Schwalie P.C."/>
            <person name="Tang Y.A."/>
            <person name="Ward M.C."/>
            <person name="Xue Y."/>
            <person name="Yngvadottir B."/>
            <person name="Alkan C."/>
            <person name="Andersen L.N."/>
            <person name="Ayub Q."/>
            <person name="Ball E.V."/>
            <person name="Beal K."/>
            <person name="Bradley B.J."/>
            <person name="Chen Y."/>
            <person name="Clee C.M."/>
            <person name="Fitzgerald S."/>
            <person name="Graves T.A."/>
            <person name="Gu Y."/>
            <person name="Heath P."/>
            <person name="Heger A."/>
            <person name="Karakoc E."/>
            <person name="Kolb-Kokocinski A."/>
            <person name="Laird G.K."/>
            <person name="Lunter G."/>
            <person name="Meader S."/>
            <person name="Mort M."/>
            <person name="Mullikin J.C."/>
            <person name="Munch K."/>
            <person name="O'Connor T.D."/>
            <person name="Phillips A.D."/>
            <person name="Prado-Martinez J."/>
            <person name="Rogers A.S."/>
            <person name="Sajjadian S."/>
            <person name="Schmidt D."/>
            <person name="Shaw K."/>
            <person name="Simpson J.T."/>
            <person name="Stenson P.D."/>
            <person name="Turner D.J."/>
            <person name="Vigilant L."/>
            <person name="Vilella A.J."/>
            <person name="Whitener W."/>
            <person name="Zhu B."/>
            <person name="Cooper D.N."/>
            <person name="de Jong P."/>
            <person name="Dermitzakis E.T."/>
            <person name="Eichler E.E."/>
            <person name="Flicek P."/>
            <person name="Goldman N."/>
            <person name="Mundy N.I."/>
            <person name="Ning Z."/>
            <person name="Odom D.T."/>
            <person name="Ponting C.P."/>
            <person name="Quail M.A."/>
            <person name="Ryder O.A."/>
            <person name="Searle S.M."/>
            <person name="Warren W.C."/>
            <person name="Wilson R.K."/>
            <person name="Schierup M.H."/>
            <person name="Rogers J."/>
            <person name="Tyler-Smith C."/>
            <person name="Durbin R."/>
        </authorList>
    </citation>
    <scope>NUCLEOTIDE SEQUENCE [LARGE SCALE GENOMIC DNA]</scope>
</reference>
<reference evidence="2" key="4">
    <citation type="submission" date="2025-09" db="UniProtKB">
        <authorList>
            <consortium name="Ensembl"/>
        </authorList>
    </citation>
    <scope>IDENTIFICATION</scope>
</reference>
<dbReference type="Proteomes" id="UP000001519">
    <property type="component" value="Chromosome 1"/>
</dbReference>
<dbReference type="Ensembl" id="ENSGGOT00000060842.1">
    <property type="protein sequence ID" value="ENSGGOP00000029757.1"/>
    <property type="gene ID" value="ENSGGOG00000039380.1"/>
</dbReference>
<dbReference type="AlphaFoldDB" id="A0A2I2Y4E5"/>